<dbReference type="GO" id="GO:0005789">
    <property type="term" value="C:endoplasmic reticulum membrane"/>
    <property type="evidence" value="ECO:0007669"/>
    <property type="project" value="UniProtKB-SubCell"/>
</dbReference>
<keyword evidence="17" id="KW-1185">Reference proteome</keyword>
<gene>
    <name evidence="16" type="ORF">G7Z17_g393</name>
</gene>
<dbReference type="Pfam" id="PF00173">
    <property type="entry name" value="Cyt-b5"/>
    <property type="match status" value="1"/>
</dbReference>
<keyword evidence="10 13" id="KW-0472">Membrane</keyword>
<dbReference type="Proteomes" id="UP000722485">
    <property type="component" value="Unassembled WGS sequence"/>
</dbReference>
<dbReference type="InterPro" id="IPR036400">
    <property type="entry name" value="Cyt_B5-like_heme/steroid_sf"/>
</dbReference>
<dbReference type="EMBL" id="JAANBB010000003">
    <property type="protein sequence ID" value="KAF7557699.1"/>
    <property type="molecule type" value="Genomic_DNA"/>
</dbReference>
<dbReference type="GO" id="GO:0046872">
    <property type="term" value="F:metal ion binding"/>
    <property type="evidence" value="ECO:0007669"/>
    <property type="project" value="UniProtKB-UniRule"/>
</dbReference>
<dbReference type="AlphaFoldDB" id="A0A9P5HMP2"/>
<dbReference type="GO" id="GO:0020037">
    <property type="term" value="F:heme binding"/>
    <property type="evidence" value="ECO:0007669"/>
    <property type="project" value="UniProtKB-UniRule"/>
</dbReference>
<dbReference type="SMART" id="SM01117">
    <property type="entry name" value="Cyt-b5"/>
    <property type="match status" value="1"/>
</dbReference>
<evidence type="ECO:0000256" key="8">
    <source>
        <dbReference type="ARBA" id="ARBA00022982"/>
    </source>
</evidence>
<dbReference type="Gene3D" id="3.10.120.10">
    <property type="entry name" value="Cytochrome b5-like heme/steroid binding domain"/>
    <property type="match status" value="1"/>
</dbReference>
<feature type="region of interest" description="Disordered" evidence="14">
    <location>
        <begin position="81"/>
        <end position="102"/>
    </location>
</feature>
<keyword evidence="9 13" id="KW-0408">Iron</keyword>
<dbReference type="OrthoDB" id="260519at2759"/>
<feature type="domain" description="Cytochrome b5 heme-binding" evidence="15">
    <location>
        <begin position="4"/>
        <end position="80"/>
    </location>
</feature>
<evidence type="ECO:0000256" key="14">
    <source>
        <dbReference type="SAM" id="MobiDB-lite"/>
    </source>
</evidence>
<dbReference type="GO" id="GO:0016126">
    <property type="term" value="P:sterol biosynthetic process"/>
    <property type="evidence" value="ECO:0007669"/>
    <property type="project" value="TreeGrafter"/>
</dbReference>
<evidence type="ECO:0000256" key="5">
    <source>
        <dbReference type="ARBA" id="ARBA00022723"/>
    </source>
</evidence>
<keyword evidence="7" id="KW-0492">Microsome</keyword>
<evidence type="ECO:0000256" key="11">
    <source>
        <dbReference type="ARBA" id="ARBA00037877"/>
    </source>
</evidence>
<comment type="similarity">
    <text evidence="12 13">Belongs to the cytochrome b5 family.</text>
</comment>
<dbReference type="InterPro" id="IPR001199">
    <property type="entry name" value="Cyt_B5-like_heme/steroid-bd"/>
</dbReference>
<evidence type="ECO:0000256" key="12">
    <source>
        <dbReference type="ARBA" id="ARBA00038168"/>
    </source>
</evidence>
<evidence type="ECO:0000256" key="13">
    <source>
        <dbReference type="RuleBase" id="RU362121"/>
    </source>
</evidence>
<evidence type="ECO:0000256" key="10">
    <source>
        <dbReference type="ARBA" id="ARBA00023136"/>
    </source>
</evidence>
<dbReference type="PRINTS" id="PR00363">
    <property type="entry name" value="CYTOCHROMEB5"/>
</dbReference>
<name>A0A9P5HMP2_9HYPO</name>
<evidence type="ECO:0000256" key="4">
    <source>
        <dbReference type="ARBA" id="ARBA00022692"/>
    </source>
</evidence>
<keyword evidence="13" id="KW-1133">Transmembrane helix</keyword>
<keyword evidence="8" id="KW-0249">Electron transport</keyword>
<dbReference type="PROSITE" id="PS00191">
    <property type="entry name" value="CYTOCHROME_B5_1"/>
    <property type="match status" value="1"/>
</dbReference>
<evidence type="ECO:0000256" key="2">
    <source>
        <dbReference type="ARBA" id="ARBA00022448"/>
    </source>
</evidence>
<evidence type="ECO:0000256" key="7">
    <source>
        <dbReference type="ARBA" id="ARBA00022848"/>
    </source>
</evidence>
<dbReference type="PANTHER" id="PTHR19359:SF150">
    <property type="entry name" value="CYTOCHROME B5"/>
    <property type="match status" value="1"/>
</dbReference>
<dbReference type="SUPFAM" id="SSF55856">
    <property type="entry name" value="Cytochrome b5-like heme/steroid binding domain"/>
    <property type="match status" value="1"/>
</dbReference>
<keyword evidence="3 13" id="KW-0349">Heme</keyword>
<keyword evidence="2" id="KW-0813">Transport</keyword>
<evidence type="ECO:0000313" key="17">
    <source>
        <dbReference type="Proteomes" id="UP000722485"/>
    </source>
</evidence>
<accession>A0A9P5HMP2</accession>
<sequence>MASATELTFKDVAKHSTKSDLYVVIDDKVYNLSAFIDEHPGGEEVMMDLAGTDATDAFEDVGHSDEAREIRDKLFVADLKRMPGDPKPTDHHSAPTPVETPRGSNTALYAVIIIGGIVASGVYQYLQGQQEKNVL</sequence>
<evidence type="ECO:0000256" key="6">
    <source>
        <dbReference type="ARBA" id="ARBA00022824"/>
    </source>
</evidence>
<comment type="caution">
    <text evidence="16">The sequence shown here is derived from an EMBL/GenBank/DDBJ whole genome shotgun (WGS) entry which is preliminary data.</text>
</comment>
<feature type="compositionally biased region" description="Basic and acidic residues" evidence="14">
    <location>
        <begin position="81"/>
        <end position="93"/>
    </location>
</feature>
<keyword evidence="4 13" id="KW-0812">Transmembrane</keyword>
<proteinExistence type="inferred from homology"/>
<feature type="transmembrane region" description="Helical" evidence="13">
    <location>
        <begin position="107"/>
        <end position="126"/>
    </location>
</feature>
<dbReference type="InterPro" id="IPR018506">
    <property type="entry name" value="Cyt_B5_heme-BS"/>
</dbReference>
<dbReference type="PANTHER" id="PTHR19359">
    <property type="entry name" value="CYTOCHROME B5"/>
    <property type="match status" value="1"/>
</dbReference>
<evidence type="ECO:0000256" key="1">
    <source>
        <dbReference type="ARBA" id="ARBA00004131"/>
    </source>
</evidence>
<evidence type="ECO:0000256" key="3">
    <source>
        <dbReference type="ARBA" id="ARBA00022617"/>
    </source>
</evidence>
<evidence type="ECO:0000313" key="16">
    <source>
        <dbReference type="EMBL" id="KAF7557699.1"/>
    </source>
</evidence>
<organism evidence="16 17">
    <name type="scientific">Cylindrodendrum hubeiense</name>
    <dbReference type="NCBI Taxonomy" id="595255"/>
    <lineage>
        <taxon>Eukaryota</taxon>
        <taxon>Fungi</taxon>
        <taxon>Dikarya</taxon>
        <taxon>Ascomycota</taxon>
        <taxon>Pezizomycotina</taxon>
        <taxon>Sordariomycetes</taxon>
        <taxon>Hypocreomycetidae</taxon>
        <taxon>Hypocreales</taxon>
        <taxon>Nectriaceae</taxon>
        <taxon>Cylindrodendrum</taxon>
    </lineage>
</organism>
<reference evidence="16" key="1">
    <citation type="submission" date="2020-03" db="EMBL/GenBank/DDBJ databases">
        <title>Draft Genome Sequence of Cylindrodendrum hubeiense.</title>
        <authorList>
            <person name="Buettner E."/>
            <person name="Kellner H."/>
        </authorList>
    </citation>
    <scope>NUCLEOTIDE SEQUENCE</scope>
    <source>
        <strain evidence="16">IHI 201604</strain>
    </source>
</reference>
<dbReference type="PROSITE" id="PS50255">
    <property type="entry name" value="CYTOCHROME_B5_2"/>
    <property type="match status" value="1"/>
</dbReference>
<dbReference type="FunFam" id="3.10.120.10:FF:000002">
    <property type="entry name" value="Cytochrome b5 type B"/>
    <property type="match status" value="1"/>
</dbReference>
<keyword evidence="5 13" id="KW-0479">Metal-binding</keyword>
<keyword evidence="6" id="KW-0256">Endoplasmic reticulum</keyword>
<protein>
    <recommendedName>
        <fullName evidence="15">Cytochrome b5 heme-binding domain-containing protein</fullName>
    </recommendedName>
</protein>
<evidence type="ECO:0000256" key="9">
    <source>
        <dbReference type="ARBA" id="ARBA00023004"/>
    </source>
</evidence>
<dbReference type="InterPro" id="IPR050668">
    <property type="entry name" value="Cytochrome_b5"/>
</dbReference>
<comment type="subcellular location">
    <subcellularLocation>
        <location evidence="1">Endoplasmic reticulum membrane</location>
        <topology evidence="1">Single-pass membrane protein</topology>
        <orientation evidence="1">Cytoplasmic side</orientation>
    </subcellularLocation>
    <subcellularLocation>
        <location evidence="11">Microsome membrane</location>
        <topology evidence="11">Single-pass membrane protein</topology>
        <orientation evidence="11">Cytoplasmic side</orientation>
    </subcellularLocation>
</comment>
<evidence type="ECO:0000259" key="15">
    <source>
        <dbReference type="PROSITE" id="PS50255"/>
    </source>
</evidence>